<dbReference type="Proteomes" id="UP000248889">
    <property type="component" value="Unassembled WGS sequence"/>
</dbReference>
<evidence type="ECO:0000256" key="2">
    <source>
        <dbReference type="SAM" id="Phobius"/>
    </source>
</evidence>
<keyword evidence="4" id="KW-1185">Reference proteome</keyword>
<evidence type="ECO:0000256" key="1">
    <source>
        <dbReference type="SAM" id="MobiDB-lite"/>
    </source>
</evidence>
<feature type="transmembrane region" description="Helical" evidence="2">
    <location>
        <begin position="86"/>
        <end position="110"/>
    </location>
</feature>
<gene>
    <name evidence="3" type="ORF">DN069_25905</name>
</gene>
<keyword evidence="2" id="KW-0812">Transmembrane</keyword>
<comment type="caution">
    <text evidence="3">The sequence shown here is derived from an EMBL/GenBank/DDBJ whole genome shotgun (WGS) entry which is preliminary data.</text>
</comment>
<organism evidence="3 4">
    <name type="scientific">Streptacidiphilus pinicola</name>
    <dbReference type="NCBI Taxonomy" id="2219663"/>
    <lineage>
        <taxon>Bacteria</taxon>
        <taxon>Bacillati</taxon>
        <taxon>Actinomycetota</taxon>
        <taxon>Actinomycetes</taxon>
        <taxon>Kitasatosporales</taxon>
        <taxon>Streptomycetaceae</taxon>
        <taxon>Streptacidiphilus</taxon>
    </lineage>
</organism>
<keyword evidence="2" id="KW-1133">Transmembrane helix</keyword>
<dbReference type="AlphaFoldDB" id="A0A2X0K593"/>
<reference evidence="3 4" key="1">
    <citation type="submission" date="2018-06" db="EMBL/GenBank/DDBJ databases">
        <title>Streptacidiphilus pinicola sp. nov., isolated from pine grove soil.</title>
        <authorList>
            <person name="Roh S.G."/>
            <person name="Park S."/>
            <person name="Kim M.-K."/>
            <person name="Yun B.-R."/>
            <person name="Park J."/>
            <person name="Kim M.J."/>
            <person name="Kim Y.S."/>
            <person name="Kim S.B."/>
        </authorList>
    </citation>
    <scope>NUCLEOTIDE SEQUENCE [LARGE SCALE GENOMIC DNA]</scope>
    <source>
        <strain evidence="3 4">MMS16-CNU450</strain>
    </source>
</reference>
<name>A0A2X0K593_9ACTN</name>
<proteinExistence type="predicted"/>
<dbReference type="RefSeq" id="WP_111504812.1">
    <property type="nucleotide sequence ID" value="NZ_QKYN01000105.1"/>
</dbReference>
<dbReference type="OrthoDB" id="3482454at2"/>
<evidence type="ECO:0000313" key="3">
    <source>
        <dbReference type="EMBL" id="RAG82739.1"/>
    </source>
</evidence>
<feature type="transmembrane region" description="Helical" evidence="2">
    <location>
        <begin position="61"/>
        <end position="80"/>
    </location>
</feature>
<sequence>MPQQDRSAPQSPQQQPHVPQQEHPYRPSAFPGYDHGRAVPLPAEPETPGEDDESRLGPDRLALLVLAGFGLVCLLALWAVGGAAGLSVGVVVLVAFAAWAARWIAGAGVMDSGFRRRSRLVGTREPTLRYWDAALSDAARTPEGYALHLYPLLLRLYEVRLAERHGVSLRMQPVRAAAIVGPQLWPWLDPSRPRTPTAIRAARNAGLEHIPDPRPLPPALLELLVERLETL</sequence>
<dbReference type="EMBL" id="QKYN01000105">
    <property type="protein sequence ID" value="RAG82739.1"/>
    <property type="molecule type" value="Genomic_DNA"/>
</dbReference>
<feature type="compositionally biased region" description="Low complexity" evidence="1">
    <location>
        <begin position="1"/>
        <end position="22"/>
    </location>
</feature>
<keyword evidence="2" id="KW-0472">Membrane</keyword>
<feature type="region of interest" description="Disordered" evidence="1">
    <location>
        <begin position="1"/>
        <end position="55"/>
    </location>
</feature>
<evidence type="ECO:0000313" key="4">
    <source>
        <dbReference type="Proteomes" id="UP000248889"/>
    </source>
</evidence>
<accession>A0A2X0K593</accession>
<protein>
    <submittedName>
        <fullName evidence="3">Uncharacterized protein</fullName>
    </submittedName>
</protein>